<keyword evidence="2" id="KW-1134">Transmembrane beta strand</keyword>
<dbReference type="InterPro" id="IPR005017">
    <property type="entry name" value="OMPP1/FadL/TodX"/>
</dbReference>
<evidence type="ECO:0008006" key="8">
    <source>
        <dbReference type="Google" id="ProtNLM"/>
    </source>
</evidence>
<dbReference type="GO" id="GO:0009279">
    <property type="term" value="C:cell outer membrane"/>
    <property type="evidence" value="ECO:0007669"/>
    <property type="project" value="UniProtKB-SubCell"/>
</dbReference>
<name>A0A380TLR2_9ZZZZ</name>
<dbReference type="Gene3D" id="2.40.160.60">
    <property type="entry name" value="Outer membrane protein transport protein (OMPP1/FadL/TodX)"/>
    <property type="match status" value="1"/>
</dbReference>
<sequence length="472" mass="49950">MKAGGTPAPARARSVQCTAGGSVFLLTIVAAGATATASRDACASGFALKEQSVTAQGNAFAGATAGAEDASYLFFNPAAMTRIEGSQAANAATFVRPVARFDAKDASTAAGTPIQGGNGGGNGAESAVLPALYAVVDLSETVRFVDGLRIGLGINAPFGLETDYKNGWIGRYHALQSKLKTVNVNPAIAFKVLERLSVGVGLQAQYATAELSNAIDFGSIAAVIPALQPIAQPTQQDGRGRIEGDAWAFGFTAGLLYEPWQGTRFGVGYRSAIKHNLKGDARFRLDPTVGPAIAAGSGAFAPTGARAKLNLPEMVSLGAHHDIDEQWSVMGEAAWTRWSRFDELRIRFGNPAQPDSVTDEEWHDTWFFAVGATYRPTKSWAIRLGTAYDQSPVPNSKRTPRIPDNDRVWLSFGGTYQPTATVAVTLGYAHLFMLDSSIKLSANDPGNRARGNLSGDYESHIDLFGAQIQIAF</sequence>
<accession>A0A380TLR2</accession>
<proteinExistence type="predicted"/>
<keyword evidence="4" id="KW-0732">Signal</keyword>
<reference evidence="7" key="1">
    <citation type="submission" date="2018-07" db="EMBL/GenBank/DDBJ databases">
        <authorList>
            <person name="Quirk P.G."/>
            <person name="Krulwich T.A."/>
        </authorList>
    </citation>
    <scope>NUCLEOTIDE SEQUENCE</scope>
</reference>
<evidence type="ECO:0000256" key="5">
    <source>
        <dbReference type="ARBA" id="ARBA00023136"/>
    </source>
</evidence>
<evidence type="ECO:0000256" key="6">
    <source>
        <dbReference type="ARBA" id="ARBA00023237"/>
    </source>
</evidence>
<dbReference type="GO" id="GO:0015483">
    <property type="term" value="F:long-chain fatty acid transporting porin activity"/>
    <property type="evidence" value="ECO:0007669"/>
    <property type="project" value="TreeGrafter"/>
</dbReference>
<gene>
    <name evidence="7" type="ORF">DF3PB_990008</name>
</gene>
<keyword evidence="6" id="KW-0998">Cell outer membrane</keyword>
<dbReference type="PANTHER" id="PTHR35093">
    <property type="entry name" value="OUTER MEMBRANE PROTEIN NMB0088-RELATED"/>
    <property type="match status" value="1"/>
</dbReference>
<dbReference type="Pfam" id="PF03349">
    <property type="entry name" value="Toluene_X"/>
    <property type="match status" value="1"/>
</dbReference>
<organism evidence="7">
    <name type="scientific">metagenome</name>
    <dbReference type="NCBI Taxonomy" id="256318"/>
    <lineage>
        <taxon>unclassified sequences</taxon>
        <taxon>metagenomes</taxon>
    </lineage>
</organism>
<evidence type="ECO:0000256" key="3">
    <source>
        <dbReference type="ARBA" id="ARBA00022692"/>
    </source>
</evidence>
<keyword evidence="5" id="KW-0472">Membrane</keyword>
<evidence type="ECO:0000256" key="2">
    <source>
        <dbReference type="ARBA" id="ARBA00022452"/>
    </source>
</evidence>
<evidence type="ECO:0000256" key="4">
    <source>
        <dbReference type="ARBA" id="ARBA00022729"/>
    </source>
</evidence>
<evidence type="ECO:0000313" key="7">
    <source>
        <dbReference type="EMBL" id="SUS08967.1"/>
    </source>
</evidence>
<comment type="subcellular location">
    <subcellularLocation>
        <location evidence="1">Cell outer membrane</location>
        <topology evidence="1">Multi-pass membrane protein</topology>
    </subcellularLocation>
</comment>
<dbReference type="AlphaFoldDB" id="A0A380TLR2"/>
<dbReference type="EMBL" id="UIDG01000655">
    <property type="protein sequence ID" value="SUS08967.1"/>
    <property type="molecule type" value="Genomic_DNA"/>
</dbReference>
<keyword evidence="3" id="KW-0812">Transmembrane</keyword>
<evidence type="ECO:0000256" key="1">
    <source>
        <dbReference type="ARBA" id="ARBA00004571"/>
    </source>
</evidence>
<dbReference type="PANTHER" id="PTHR35093:SF3">
    <property type="entry name" value="LONG-CHAIN FATTY ACID TRANSPORT PROTEIN"/>
    <property type="match status" value="1"/>
</dbReference>
<protein>
    <recommendedName>
        <fullName evidence="8">Long-chain fatty acid transport protein</fullName>
    </recommendedName>
</protein>
<dbReference type="SUPFAM" id="SSF56935">
    <property type="entry name" value="Porins"/>
    <property type="match status" value="1"/>
</dbReference>